<dbReference type="Gene3D" id="1.10.1520.10">
    <property type="entry name" value="Ribonuclease III domain"/>
    <property type="match status" value="1"/>
</dbReference>
<feature type="domain" description="RNase III" evidence="1">
    <location>
        <begin position="9"/>
        <end position="131"/>
    </location>
</feature>
<dbReference type="AlphaFoldDB" id="A0A1Y2EMY6"/>
<dbReference type="EMBL" id="MCGR01000053">
    <property type="protein sequence ID" value="ORY72195.1"/>
    <property type="molecule type" value="Genomic_DNA"/>
</dbReference>
<dbReference type="Pfam" id="PF14622">
    <property type="entry name" value="Ribonucleas_3_3"/>
    <property type="match status" value="1"/>
</dbReference>
<dbReference type="GO" id="GO:0006396">
    <property type="term" value="P:RNA processing"/>
    <property type="evidence" value="ECO:0007669"/>
    <property type="project" value="InterPro"/>
</dbReference>
<dbReference type="GO" id="GO:0004525">
    <property type="term" value="F:ribonuclease III activity"/>
    <property type="evidence" value="ECO:0007669"/>
    <property type="project" value="InterPro"/>
</dbReference>
<proteinExistence type="predicted"/>
<reference evidence="2 3" key="1">
    <citation type="submission" date="2016-07" db="EMBL/GenBank/DDBJ databases">
        <title>Pervasive Adenine N6-methylation of Active Genes in Fungi.</title>
        <authorList>
            <consortium name="DOE Joint Genome Institute"/>
            <person name="Mondo S.J."/>
            <person name="Dannebaum R.O."/>
            <person name="Kuo R.C."/>
            <person name="Labutti K."/>
            <person name="Haridas S."/>
            <person name="Kuo A."/>
            <person name="Salamov A."/>
            <person name="Ahrendt S.R."/>
            <person name="Lipzen A."/>
            <person name="Sullivan W."/>
            <person name="Andreopoulos W.B."/>
            <person name="Clum A."/>
            <person name="Lindquist E."/>
            <person name="Daum C."/>
            <person name="Ramamoorthy G.K."/>
            <person name="Gryganskyi A."/>
            <person name="Culley D."/>
            <person name="Magnuson J.K."/>
            <person name="James T.Y."/>
            <person name="O'Malley M.A."/>
            <person name="Stajich J.E."/>
            <person name="Spatafora J.W."/>
            <person name="Visel A."/>
            <person name="Grigoriev I.V."/>
        </authorList>
    </citation>
    <scope>NUCLEOTIDE SEQUENCE [LARGE SCALE GENOMIC DNA]</scope>
    <source>
        <strain evidence="2 3">62-1032</strain>
    </source>
</reference>
<evidence type="ECO:0000313" key="3">
    <source>
        <dbReference type="Proteomes" id="UP000193467"/>
    </source>
</evidence>
<comment type="caution">
    <text evidence="2">The sequence shown here is derived from an EMBL/GenBank/DDBJ whole genome shotgun (WGS) entry which is preliminary data.</text>
</comment>
<protein>
    <recommendedName>
        <fullName evidence="1">RNase III domain-containing protein</fullName>
    </recommendedName>
</protein>
<dbReference type="PROSITE" id="PS50142">
    <property type="entry name" value="RNASE_3_2"/>
    <property type="match status" value="1"/>
</dbReference>
<dbReference type="InParanoid" id="A0A1Y2EMY6"/>
<organism evidence="2 3">
    <name type="scientific">Leucosporidium creatinivorum</name>
    <dbReference type="NCBI Taxonomy" id="106004"/>
    <lineage>
        <taxon>Eukaryota</taxon>
        <taxon>Fungi</taxon>
        <taxon>Dikarya</taxon>
        <taxon>Basidiomycota</taxon>
        <taxon>Pucciniomycotina</taxon>
        <taxon>Microbotryomycetes</taxon>
        <taxon>Leucosporidiales</taxon>
        <taxon>Leucosporidium</taxon>
    </lineage>
</organism>
<dbReference type="Proteomes" id="UP000193467">
    <property type="component" value="Unassembled WGS sequence"/>
</dbReference>
<sequence>MPAAWEVDLTQLESQSASFAFTTPEGKNLAMRALTHSSLSNSFNNTDLARVGELAGKAAVTERLFLDKDSKPTGADYNDKLQLFTTARLAAVGRNLRLDQVLLKANVPTASNNMVAQCLCALFGAVKIANGQQALLELLDTLGMK</sequence>
<dbReference type="InterPro" id="IPR000999">
    <property type="entry name" value="RNase_III_dom"/>
</dbReference>
<evidence type="ECO:0000313" key="2">
    <source>
        <dbReference type="EMBL" id="ORY72195.1"/>
    </source>
</evidence>
<name>A0A1Y2EMY6_9BASI</name>
<dbReference type="OrthoDB" id="2529374at2759"/>
<evidence type="ECO:0000259" key="1">
    <source>
        <dbReference type="PROSITE" id="PS50142"/>
    </source>
</evidence>
<dbReference type="InterPro" id="IPR036389">
    <property type="entry name" value="RNase_III_sf"/>
</dbReference>
<accession>A0A1Y2EMY6</accession>
<keyword evidence="3" id="KW-1185">Reference proteome</keyword>
<dbReference type="SUPFAM" id="SSF69065">
    <property type="entry name" value="RNase III domain-like"/>
    <property type="match status" value="1"/>
</dbReference>
<gene>
    <name evidence="2" type="ORF">BCR35DRAFT_354441</name>
</gene>